<organism evidence="1">
    <name type="scientific">viral metagenome</name>
    <dbReference type="NCBI Taxonomy" id="1070528"/>
    <lineage>
        <taxon>unclassified sequences</taxon>
        <taxon>metagenomes</taxon>
        <taxon>organismal metagenomes</taxon>
    </lineage>
</organism>
<reference evidence="1" key="1">
    <citation type="journal article" date="2020" name="Nature">
        <title>Giant virus diversity and host interactions through global metagenomics.</title>
        <authorList>
            <person name="Schulz F."/>
            <person name="Roux S."/>
            <person name="Paez-Espino D."/>
            <person name="Jungbluth S."/>
            <person name="Walsh D.A."/>
            <person name="Denef V.J."/>
            <person name="McMahon K.D."/>
            <person name="Konstantinidis K.T."/>
            <person name="Eloe-Fadrosh E.A."/>
            <person name="Kyrpides N.C."/>
            <person name="Woyke T."/>
        </authorList>
    </citation>
    <scope>NUCLEOTIDE SEQUENCE</scope>
    <source>
        <strain evidence="1">GVMAG-S-1064190-84</strain>
    </source>
</reference>
<sequence>MFVYFISFKYSNSASSNTSRTEIKLENKISSIQDIQIVENIIKAMFDGTMDIQVLWYEQLRKE</sequence>
<dbReference type="AlphaFoldDB" id="A0A6C0JTC8"/>
<evidence type="ECO:0000313" key="1">
    <source>
        <dbReference type="EMBL" id="QHU08819.1"/>
    </source>
</evidence>
<proteinExistence type="predicted"/>
<accession>A0A6C0JTC8</accession>
<dbReference type="EMBL" id="MN740699">
    <property type="protein sequence ID" value="QHU08819.1"/>
    <property type="molecule type" value="Genomic_DNA"/>
</dbReference>
<name>A0A6C0JTC8_9ZZZZ</name>
<protein>
    <submittedName>
        <fullName evidence="1">Uncharacterized protein</fullName>
    </submittedName>
</protein>